<dbReference type="OrthoDB" id="424610at2759"/>
<feature type="signal peptide" evidence="3">
    <location>
        <begin position="1"/>
        <end position="24"/>
    </location>
</feature>
<sequence length="385" mass="41261">MQCGPRALLMMCLLLALVAARVGGASVVAEWDPETAEGRGARSARLAALPQLDATRWANKGGHRCGATPAFPVNRQVLVKVRTTTGERQFVLYVPPAYTQRGNSKVALQLLFHGLNDNCGRFLNTTGFVEHANRDGFIVASLCGSVGFVGVGWNSGTCCGFTSPDSPNDFEFAEKVVEVVAAGACVDPAKVMAVGFSNGAMMAEVLGCEKPKVVRAVASVGGIVELRPGNEAGLEACGRDIRADNPDGRRPSVLMVHGNLDLIVPVGGDKLLGFPPLKDNVAAWANFNGCGDNANVTFNTPKYTNEVYVDCDSAAATSEPRMRRYLLRARTAVTGYLTGQNVASLRRSIVEIVHAIYSGHSWPEDDEFSTTDYIYEFGKRVFSSY</sequence>
<dbReference type="SUPFAM" id="SSF53474">
    <property type="entry name" value="alpha/beta-Hydrolases"/>
    <property type="match status" value="1"/>
</dbReference>
<dbReference type="AlphaFoldDB" id="A0A422PQE8"/>
<dbReference type="GO" id="GO:0016787">
    <property type="term" value="F:hydrolase activity"/>
    <property type="evidence" value="ECO:0007669"/>
    <property type="project" value="UniProtKB-KW"/>
</dbReference>
<keyword evidence="1 3" id="KW-0732">Signal</keyword>
<dbReference type="InterPro" id="IPR029058">
    <property type="entry name" value="AB_hydrolase_fold"/>
</dbReference>
<dbReference type="PANTHER" id="PTHR43037:SF5">
    <property type="entry name" value="FERULOYL ESTERASE"/>
    <property type="match status" value="1"/>
</dbReference>
<evidence type="ECO:0000256" key="1">
    <source>
        <dbReference type="ARBA" id="ARBA00022729"/>
    </source>
</evidence>
<evidence type="ECO:0000313" key="5">
    <source>
        <dbReference type="Proteomes" id="UP000284403"/>
    </source>
</evidence>
<feature type="chain" id="PRO_5019326434" evidence="3">
    <location>
        <begin position="25"/>
        <end position="385"/>
    </location>
</feature>
<evidence type="ECO:0000256" key="2">
    <source>
        <dbReference type="ARBA" id="ARBA00022801"/>
    </source>
</evidence>
<dbReference type="Gene3D" id="3.40.50.1820">
    <property type="entry name" value="alpha/beta hydrolase"/>
    <property type="match status" value="1"/>
</dbReference>
<keyword evidence="5" id="KW-1185">Reference proteome</keyword>
<gene>
    <name evidence="4" type="ORF">Tco025E_03951</name>
</gene>
<proteinExistence type="predicted"/>
<accession>A0A422PQE8</accession>
<dbReference type="GeneID" id="40317562"/>
<evidence type="ECO:0000313" key="4">
    <source>
        <dbReference type="EMBL" id="RNF19960.1"/>
    </source>
</evidence>
<dbReference type="InterPro" id="IPR050955">
    <property type="entry name" value="Plant_Biomass_Hydrol_Est"/>
</dbReference>
<protein>
    <submittedName>
        <fullName evidence="4">Putative CDC16</fullName>
    </submittedName>
</protein>
<dbReference type="Proteomes" id="UP000284403">
    <property type="component" value="Unassembled WGS sequence"/>
</dbReference>
<name>A0A422PQE8_9TRYP</name>
<dbReference type="PANTHER" id="PTHR43037">
    <property type="entry name" value="UNNAMED PRODUCT-RELATED"/>
    <property type="match status" value="1"/>
</dbReference>
<evidence type="ECO:0000256" key="3">
    <source>
        <dbReference type="SAM" id="SignalP"/>
    </source>
</evidence>
<dbReference type="RefSeq" id="XP_029229034.1">
    <property type="nucleotide sequence ID" value="XM_029370867.1"/>
</dbReference>
<dbReference type="EMBL" id="MKKU01000191">
    <property type="protein sequence ID" value="RNF19960.1"/>
    <property type="molecule type" value="Genomic_DNA"/>
</dbReference>
<comment type="caution">
    <text evidence="4">The sequence shown here is derived from an EMBL/GenBank/DDBJ whole genome shotgun (WGS) entry which is preliminary data.</text>
</comment>
<organism evidence="4 5">
    <name type="scientific">Trypanosoma conorhini</name>
    <dbReference type="NCBI Taxonomy" id="83891"/>
    <lineage>
        <taxon>Eukaryota</taxon>
        <taxon>Discoba</taxon>
        <taxon>Euglenozoa</taxon>
        <taxon>Kinetoplastea</taxon>
        <taxon>Metakinetoplastina</taxon>
        <taxon>Trypanosomatida</taxon>
        <taxon>Trypanosomatidae</taxon>
        <taxon>Trypanosoma</taxon>
    </lineage>
</organism>
<reference evidence="4 5" key="1">
    <citation type="journal article" date="2018" name="BMC Genomics">
        <title>Genomic comparison of Trypanosoma conorhini and Trypanosoma rangeli to Trypanosoma cruzi strains of high and low virulence.</title>
        <authorList>
            <person name="Bradwell K.R."/>
            <person name="Koparde V.N."/>
            <person name="Matveyev A.V."/>
            <person name="Serrano M.G."/>
            <person name="Alves J.M."/>
            <person name="Parikh H."/>
            <person name="Huang B."/>
            <person name="Lee V."/>
            <person name="Espinosa-Alvarez O."/>
            <person name="Ortiz P.A."/>
            <person name="Costa-Martins A.G."/>
            <person name="Teixeira M.M."/>
            <person name="Buck G.A."/>
        </authorList>
    </citation>
    <scope>NUCLEOTIDE SEQUENCE [LARGE SCALE GENOMIC DNA]</scope>
    <source>
        <strain evidence="4 5">025E</strain>
    </source>
</reference>
<keyword evidence="2" id="KW-0378">Hydrolase</keyword>